<dbReference type="Proteomes" id="UP000323521">
    <property type="component" value="Chromosome"/>
</dbReference>
<evidence type="ECO:0000259" key="1">
    <source>
        <dbReference type="Pfam" id="PF12654"/>
    </source>
</evidence>
<dbReference type="Pfam" id="PF12654">
    <property type="entry name" value="DUF3786"/>
    <property type="match status" value="1"/>
</dbReference>
<organism evidence="2 3">
    <name type="scientific">Formimonas warabiya</name>
    <dbReference type="NCBI Taxonomy" id="1761012"/>
    <lineage>
        <taxon>Bacteria</taxon>
        <taxon>Bacillati</taxon>
        <taxon>Bacillota</taxon>
        <taxon>Clostridia</taxon>
        <taxon>Eubacteriales</taxon>
        <taxon>Peptococcaceae</taxon>
        <taxon>Candidatus Formimonas</taxon>
    </lineage>
</organism>
<protein>
    <recommendedName>
        <fullName evidence="1">DUF3786 domain-containing protein</fullName>
    </recommendedName>
</protein>
<feature type="domain" description="DUF3786" evidence="1">
    <location>
        <begin position="28"/>
        <end position="192"/>
    </location>
</feature>
<dbReference type="EMBL" id="CP017634">
    <property type="protein sequence ID" value="ATW25709.1"/>
    <property type="molecule type" value="Genomic_DNA"/>
</dbReference>
<dbReference type="OrthoDB" id="159408at2"/>
<reference evidence="2 3" key="1">
    <citation type="submission" date="2016-10" db="EMBL/GenBank/DDBJ databases">
        <title>Complete Genome Sequence of Peptococcaceae strain DCMF.</title>
        <authorList>
            <person name="Edwards R.J."/>
            <person name="Holland S.I."/>
            <person name="Deshpande N.P."/>
            <person name="Wong Y.K."/>
            <person name="Ertan H."/>
            <person name="Manefield M."/>
            <person name="Russell T.L."/>
            <person name="Lee M.J."/>
        </authorList>
    </citation>
    <scope>NUCLEOTIDE SEQUENCE [LARGE SCALE GENOMIC DNA]</scope>
    <source>
        <strain evidence="2 3">DCMF</strain>
    </source>
</reference>
<gene>
    <name evidence="2" type="ORF">DCMF_13890</name>
</gene>
<evidence type="ECO:0000313" key="3">
    <source>
        <dbReference type="Proteomes" id="UP000323521"/>
    </source>
</evidence>
<evidence type="ECO:0000313" key="2">
    <source>
        <dbReference type="EMBL" id="ATW25709.1"/>
    </source>
</evidence>
<proteinExistence type="predicted"/>
<name>A0A3G1KTC7_FORW1</name>
<dbReference type="KEGG" id="fwa:DCMF_13890"/>
<dbReference type="InterPro" id="IPR024264">
    <property type="entry name" value="DUF3786"/>
</dbReference>
<dbReference type="RefSeq" id="WP_148134974.1">
    <property type="nucleotide sequence ID" value="NZ_CP017634.1"/>
</dbReference>
<keyword evidence="3" id="KW-1185">Reference proteome</keyword>
<sequence>MNGRRQYQDAFDDSLKKFRNKKPHVMADLSSSRWETPFLKLNYLNIPLAVNWDTGEMIPDDLWFEEKVIILQYLAESCGIAHLPARWLSFLELPEGQHHYHPFMKEAIEPLAQKFGANLDLFRKAAEKLGGVPVQGGDAAFEMGVFPKISLMLMLWEKDEGFPARANILFDGNVSCHLPTATLYMLGICVSRRLLIS</sequence>
<dbReference type="AlphaFoldDB" id="A0A3G1KTC7"/>
<accession>A0A3G1KTC7</accession>